<dbReference type="OrthoDB" id="9879583at2"/>
<organism evidence="1 2">
    <name type="scientific">Tumebacillus avium</name>
    <dbReference type="NCBI Taxonomy" id="1903704"/>
    <lineage>
        <taxon>Bacteria</taxon>
        <taxon>Bacillati</taxon>
        <taxon>Bacillota</taxon>
        <taxon>Bacilli</taxon>
        <taxon>Bacillales</taxon>
        <taxon>Alicyclobacillaceae</taxon>
        <taxon>Tumebacillus</taxon>
    </lineage>
</organism>
<protein>
    <recommendedName>
        <fullName evidence="3">Lantibiotic</fullName>
    </recommendedName>
</protein>
<dbReference type="Proteomes" id="UP000195437">
    <property type="component" value="Chromosome"/>
</dbReference>
<dbReference type="KEGG" id="tum:CBW65_04185"/>
<gene>
    <name evidence="1" type="ORF">CBW65_04185</name>
</gene>
<evidence type="ECO:0000313" key="1">
    <source>
        <dbReference type="EMBL" id="ARU60350.1"/>
    </source>
</evidence>
<name>A0A1Y0IJ64_9BACL</name>
<dbReference type="EMBL" id="CP021434">
    <property type="protein sequence ID" value="ARU60350.1"/>
    <property type="molecule type" value="Genomic_DNA"/>
</dbReference>
<dbReference type="RefSeq" id="WP_087455740.1">
    <property type="nucleotide sequence ID" value="NZ_CP021434.1"/>
</dbReference>
<reference evidence="2" key="1">
    <citation type="submission" date="2017-05" db="EMBL/GenBank/DDBJ databases">
        <authorList>
            <person name="Sung H."/>
        </authorList>
    </citation>
    <scope>NUCLEOTIDE SEQUENCE [LARGE SCALE GENOMIC DNA]</scope>
    <source>
        <strain evidence="2">AR23208</strain>
    </source>
</reference>
<sequence length="62" mass="6810">MKHDLFDLDVQVRSVSGLQPDTVIQTLACTQNGCYETVACAPETVDCLQTRINCVSYTCPTL</sequence>
<dbReference type="NCBIfam" id="NF038155">
    <property type="entry name" value="lanthi_I_FDLD"/>
    <property type="match status" value="1"/>
</dbReference>
<evidence type="ECO:0000313" key="2">
    <source>
        <dbReference type="Proteomes" id="UP000195437"/>
    </source>
</evidence>
<proteinExistence type="predicted"/>
<evidence type="ECO:0008006" key="3">
    <source>
        <dbReference type="Google" id="ProtNLM"/>
    </source>
</evidence>
<accession>A0A1Y0IJ64</accession>
<dbReference type="AlphaFoldDB" id="A0A1Y0IJ64"/>
<keyword evidence="2" id="KW-1185">Reference proteome</keyword>